<evidence type="ECO:0000313" key="3">
    <source>
        <dbReference type="Proteomes" id="UP001190700"/>
    </source>
</evidence>
<name>A0AAE0G188_9CHLO</name>
<evidence type="ECO:0000256" key="1">
    <source>
        <dbReference type="SAM" id="MobiDB-lite"/>
    </source>
</evidence>
<dbReference type="EMBL" id="LGRX02010823">
    <property type="protein sequence ID" value="KAK3269634.1"/>
    <property type="molecule type" value="Genomic_DNA"/>
</dbReference>
<dbReference type="Proteomes" id="UP001190700">
    <property type="component" value="Unassembled WGS sequence"/>
</dbReference>
<dbReference type="AlphaFoldDB" id="A0AAE0G188"/>
<protein>
    <submittedName>
        <fullName evidence="2">Uncharacterized protein</fullName>
    </submittedName>
</protein>
<reference evidence="2 3" key="1">
    <citation type="journal article" date="2015" name="Genome Biol. Evol.">
        <title>Comparative Genomics of a Bacterivorous Green Alga Reveals Evolutionary Causalities and Consequences of Phago-Mixotrophic Mode of Nutrition.</title>
        <authorList>
            <person name="Burns J.A."/>
            <person name="Paasch A."/>
            <person name="Narechania A."/>
            <person name="Kim E."/>
        </authorList>
    </citation>
    <scope>NUCLEOTIDE SEQUENCE [LARGE SCALE GENOMIC DNA]</scope>
    <source>
        <strain evidence="2 3">PLY_AMNH</strain>
    </source>
</reference>
<proteinExistence type="predicted"/>
<keyword evidence="3" id="KW-1185">Reference proteome</keyword>
<feature type="region of interest" description="Disordered" evidence="1">
    <location>
        <begin position="47"/>
        <end position="71"/>
    </location>
</feature>
<gene>
    <name evidence="2" type="ORF">CYMTET_21924</name>
</gene>
<comment type="caution">
    <text evidence="2">The sequence shown here is derived from an EMBL/GenBank/DDBJ whole genome shotgun (WGS) entry which is preliminary data.</text>
</comment>
<accession>A0AAE0G188</accession>
<evidence type="ECO:0000313" key="2">
    <source>
        <dbReference type="EMBL" id="KAK3269634.1"/>
    </source>
</evidence>
<sequence length="201" mass="22345">MTNLRLAQYDTRGYQHSSFMKLLKACFTMRRTDAEVVALYEGQMKPQRPDQRFSNVKPENLPSPRKPLMGGSTTDFYDLEAAEVEATTESSAVPAHIRNAHMHAMDGGLSMEDVDLNLDNLHFGGDSGGQGGHPFWGQLGELCEQLDQESQVEELVASEMVPAQSDLIMAAERELSVETEQDTIVATQTSPRVQSKRQLFP</sequence>
<organism evidence="2 3">
    <name type="scientific">Cymbomonas tetramitiformis</name>
    <dbReference type="NCBI Taxonomy" id="36881"/>
    <lineage>
        <taxon>Eukaryota</taxon>
        <taxon>Viridiplantae</taxon>
        <taxon>Chlorophyta</taxon>
        <taxon>Pyramimonadophyceae</taxon>
        <taxon>Pyramimonadales</taxon>
        <taxon>Pyramimonadaceae</taxon>
        <taxon>Cymbomonas</taxon>
    </lineage>
</organism>